<dbReference type="OrthoDB" id="5989194at2759"/>
<organism evidence="1 2">
    <name type="scientific">Trichinella zimbabwensis</name>
    <dbReference type="NCBI Taxonomy" id="268475"/>
    <lineage>
        <taxon>Eukaryota</taxon>
        <taxon>Metazoa</taxon>
        <taxon>Ecdysozoa</taxon>
        <taxon>Nematoda</taxon>
        <taxon>Enoplea</taxon>
        <taxon>Dorylaimia</taxon>
        <taxon>Trichinellida</taxon>
        <taxon>Trichinellidae</taxon>
        <taxon>Trichinella</taxon>
    </lineage>
</organism>
<dbReference type="Pfam" id="PF03564">
    <property type="entry name" value="DUF1759"/>
    <property type="match status" value="1"/>
</dbReference>
<keyword evidence="2" id="KW-1185">Reference proteome</keyword>
<dbReference type="Proteomes" id="UP000055024">
    <property type="component" value="Unassembled WGS sequence"/>
</dbReference>
<gene>
    <name evidence="1" type="ORF">T11_1262</name>
</gene>
<protein>
    <submittedName>
        <fullName evidence="1">Uncharacterized protein</fullName>
    </submittedName>
</protein>
<evidence type="ECO:0000313" key="1">
    <source>
        <dbReference type="EMBL" id="KRZ17823.1"/>
    </source>
</evidence>
<name>A0A0V1I4W4_9BILA</name>
<sequence>MSDCRVVISPNLEDSIHKRVDLSDGAKLTYLRGCLTGDAWGAITGPSTTNADYEVAVQRLKERFEWHFAAVRKVAFDLLIA</sequence>
<comment type="caution">
    <text evidence="1">The sequence shown here is derived from an EMBL/GenBank/DDBJ whole genome shotgun (WGS) entry which is preliminary data.</text>
</comment>
<evidence type="ECO:0000313" key="2">
    <source>
        <dbReference type="Proteomes" id="UP000055024"/>
    </source>
</evidence>
<reference evidence="1 2" key="1">
    <citation type="submission" date="2015-01" db="EMBL/GenBank/DDBJ databases">
        <title>Evolution of Trichinella species and genotypes.</title>
        <authorList>
            <person name="Korhonen P.K."/>
            <person name="Edoardo P."/>
            <person name="Giuseppe L.R."/>
            <person name="Gasser R.B."/>
        </authorList>
    </citation>
    <scope>NUCLEOTIDE SEQUENCE [LARGE SCALE GENOMIC DNA]</scope>
    <source>
        <strain evidence="1">ISS1029</strain>
    </source>
</reference>
<dbReference type="EMBL" id="JYDP01000005">
    <property type="protein sequence ID" value="KRZ17823.1"/>
    <property type="molecule type" value="Genomic_DNA"/>
</dbReference>
<accession>A0A0V1I4W4</accession>
<proteinExistence type="predicted"/>
<dbReference type="InterPro" id="IPR005312">
    <property type="entry name" value="DUF1759"/>
</dbReference>
<dbReference type="AlphaFoldDB" id="A0A0V1I4W4"/>